<protein>
    <submittedName>
        <fullName evidence="6">Transcriptional regulator, LuxR family</fullName>
    </submittedName>
</protein>
<gene>
    <name evidence="6" type="ORF">PAMC26510_32175</name>
</gene>
<dbReference type="InterPro" id="IPR016032">
    <property type="entry name" value="Sig_transdc_resp-reg_C-effctor"/>
</dbReference>
<dbReference type="Pfam" id="PF00196">
    <property type="entry name" value="GerE"/>
    <property type="match status" value="1"/>
</dbReference>
<dbReference type="Gene3D" id="3.40.50.2300">
    <property type="match status" value="1"/>
</dbReference>
<dbReference type="CDD" id="cd17535">
    <property type="entry name" value="REC_NarL-like"/>
    <property type="match status" value="1"/>
</dbReference>
<organism evidence="6 7">
    <name type="scientific">Caballeronia sordidicola</name>
    <name type="common">Burkholderia sordidicola</name>
    <dbReference type="NCBI Taxonomy" id="196367"/>
    <lineage>
        <taxon>Bacteria</taxon>
        <taxon>Pseudomonadati</taxon>
        <taxon>Pseudomonadota</taxon>
        <taxon>Betaproteobacteria</taxon>
        <taxon>Burkholderiales</taxon>
        <taxon>Burkholderiaceae</taxon>
        <taxon>Caballeronia</taxon>
    </lineage>
</organism>
<sequence>MKVLLIDDHALFRAGVMLLLREAMPGIEILQASTLRDGVEIALNQALNLVFLDLELPDGNGLDALEMLKHQRPSLPVVIMSADERVGTIVQALGFNAMGFVPKSQPPEVLQAALHSALAGGVFLPVSIVQTLAGDQAPFELKTVIETDHLGLSPRLFETLGWLAQGLPSKAIAVRMGLEDITVRKYVSQLLAHFNVRRRTELIVLLANNQVSFGPPPLSQPALDGHGSPY</sequence>
<evidence type="ECO:0000313" key="6">
    <source>
        <dbReference type="EMBL" id="OTP67106.1"/>
    </source>
</evidence>
<feature type="modified residue" description="4-aspartylphosphate" evidence="3">
    <location>
        <position position="53"/>
    </location>
</feature>
<dbReference type="EMBL" id="NBTY01000198">
    <property type="protein sequence ID" value="OTP67106.1"/>
    <property type="molecule type" value="Genomic_DNA"/>
</dbReference>
<dbReference type="Pfam" id="PF00072">
    <property type="entry name" value="Response_reg"/>
    <property type="match status" value="1"/>
</dbReference>
<accession>A0A242M7A4</accession>
<dbReference type="SMART" id="SM00421">
    <property type="entry name" value="HTH_LUXR"/>
    <property type="match status" value="1"/>
</dbReference>
<feature type="domain" description="HTH luxR-type" evidence="4">
    <location>
        <begin position="145"/>
        <end position="210"/>
    </location>
</feature>
<evidence type="ECO:0000259" key="5">
    <source>
        <dbReference type="PROSITE" id="PS50110"/>
    </source>
</evidence>
<dbReference type="PROSITE" id="PS50110">
    <property type="entry name" value="RESPONSE_REGULATORY"/>
    <property type="match status" value="1"/>
</dbReference>
<evidence type="ECO:0000256" key="2">
    <source>
        <dbReference type="ARBA" id="ARBA00023125"/>
    </source>
</evidence>
<dbReference type="RefSeq" id="WP_082778996.1">
    <property type="nucleotide sequence ID" value="NZ_NBTY01000198.1"/>
</dbReference>
<reference evidence="6 7" key="1">
    <citation type="submission" date="2017-03" db="EMBL/GenBank/DDBJ databases">
        <title>Genome analysis of strain PAMC 26510.</title>
        <authorList>
            <person name="Oh H.-M."/>
            <person name="Yang J.-A."/>
        </authorList>
    </citation>
    <scope>NUCLEOTIDE SEQUENCE [LARGE SCALE GENOMIC DNA]</scope>
    <source>
        <strain evidence="6 7">PAMC 26510</strain>
    </source>
</reference>
<dbReference type="AlphaFoldDB" id="A0A242M7A4"/>
<keyword evidence="1 3" id="KW-0597">Phosphoprotein</keyword>
<dbReference type="InterPro" id="IPR058245">
    <property type="entry name" value="NreC/VraR/RcsB-like_REC"/>
</dbReference>
<dbReference type="SMART" id="SM00448">
    <property type="entry name" value="REC"/>
    <property type="match status" value="1"/>
</dbReference>
<evidence type="ECO:0000256" key="1">
    <source>
        <dbReference type="ARBA" id="ARBA00022553"/>
    </source>
</evidence>
<dbReference type="GO" id="GO:0000160">
    <property type="term" value="P:phosphorelay signal transduction system"/>
    <property type="evidence" value="ECO:0007669"/>
    <property type="project" value="InterPro"/>
</dbReference>
<dbReference type="InterPro" id="IPR001789">
    <property type="entry name" value="Sig_transdc_resp-reg_receiver"/>
</dbReference>
<dbReference type="PANTHER" id="PTHR45566:SF1">
    <property type="entry name" value="HTH-TYPE TRANSCRIPTIONAL REGULATOR YHJB-RELATED"/>
    <property type="match status" value="1"/>
</dbReference>
<dbReference type="CDD" id="cd06170">
    <property type="entry name" value="LuxR_C_like"/>
    <property type="match status" value="1"/>
</dbReference>
<dbReference type="GO" id="GO:0006355">
    <property type="term" value="P:regulation of DNA-templated transcription"/>
    <property type="evidence" value="ECO:0007669"/>
    <property type="project" value="InterPro"/>
</dbReference>
<dbReference type="InterPro" id="IPR051015">
    <property type="entry name" value="EvgA-like"/>
</dbReference>
<keyword evidence="2" id="KW-0238">DNA-binding</keyword>
<dbReference type="SUPFAM" id="SSF46894">
    <property type="entry name" value="C-terminal effector domain of the bipartite response regulators"/>
    <property type="match status" value="1"/>
</dbReference>
<dbReference type="InterPro" id="IPR000792">
    <property type="entry name" value="Tscrpt_reg_LuxR_C"/>
</dbReference>
<evidence type="ECO:0000259" key="4">
    <source>
        <dbReference type="PROSITE" id="PS50043"/>
    </source>
</evidence>
<dbReference type="SUPFAM" id="SSF52172">
    <property type="entry name" value="CheY-like"/>
    <property type="match status" value="1"/>
</dbReference>
<dbReference type="PANTHER" id="PTHR45566">
    <property type="entry name" value="HTH-TYPE TRANSCRIPTIONAL REGULATOR YHJB-RELATED"/>
    <property type="match status" value="1"/>
</dbReference>
<name>A0A242M7A4_CABSO</name>
<proteinExistence type="predicted"/>
<evidence type="ECO:0000256" key="3">
    <source>
        <dbReference type="PROSITE-ProRule" id="PRU00169"/>
    </source>
</evidence>
<feature type="domain" description="Response regulatory" evidence="5">
    <location>
        <begin position="2"/>
        <end position="118"/>
    </location>
</feature>
<dbReference type="PROSITE" id="PS50043">
    <property type="entry name" value="HTH_LUXR_2"/>
    <property type="match status" value="1"/>
</dbReference>
<dbReference type="Proteomes" id="UP000194546">
    <property type="component" value="Unassembled WGS sequence"/>
</dbReference>
<dbReference type="InterPro" id="IPR011006">
    <property type="entry name" value="CheY-like_superfamily"/>
</dbReference>
<evidence type="ECO:0000313" key="7">
    <source>
        <dbReference type="Proteomes" id="UP000194546"/>
    </source>
</evidence>
<dbReference type="GO" id="GO:0003677">
    <property type="term" value="F:DNA binding"/>
    <property type="evidence" value="ECO:0007669"/>
    <property type="project" value="UniProtKB-KW"/>
</dbReference>
<comment type="caution">
    <text evidence="6">The sequence shown here is derived from an EMBL/GenBank/DDBJ whole genome shotgun (WGS) entry which is preliminary data.</text>
</comment>